<dbReference type="AlphaFoldDB" id="A0A423UCI5"/>
<accession>A0A423UCI5</accession>
<evidence type="ECO:0000256" key="6">
    <source>
        <dbReference type="SAM" id="Phobius"/>
    </source>
</evidence>
<dbReference type="PANTHER" id="PTHR32196">
    <property type="entry name" value="ABC TRANSPORTER PERMEASE PROTEIN YPHD-RELATED-RELATED"/>
    <property type="match status" value="1"/>
</dbReference>
<evidence type="ECO:0000313" key="7">
    <source>
        <dbReference type="EMBL" id="ROT86403.1"/>
    </source>
</evidence>
<comment type="caution">
    <text evidence="7">The sequence shown here is derived from an EMBL/GenBank/DDBJ whole genome shotgun (WGS) entry which is preliminary data.</text>
</comment>
<feature type="transmembrane region" description="Helical" evidence="6">
    <location>
        <begin position="55"/>
        <end position="76"/>
    </location>
</feature>
<dbReference type="GO" id="GO:0005886">
    <property type="term" value="C:plasma membrane"/>
    <property type="evidence" value="ECO:0007669"/>
    <property type="project" value="UniProtKB-SubCell"/>
</dbReference>
<name>A0A423UCI5_9BIFI</name>
<keyword evidence="2" id="KW-1003">Cell membrane</keyword>
<dbReference type="RefSeq" id="WP_123645225.1">
    <property type="nucleotide sequence ID" value="NZ_QRAJ01000010.1"/>
</dbReference>
<comment type="subcellular location">
    <subcellularLocation>
        <location evidence="1">Cell membrane</location>
        <topology evidence="1">Multi-pass membrane protein</topology>
    </subcellularLocation>
</comment>
<dbReference type="PANTHER" id="PTHR32196:SF69">
    <property type="entry name" value="BRANCHED-CHAIN AMINO ACID TRANSPORT SYSTEM, PERMEASE PROTEIN"/>
    <property type="match status" value="1"/>
</dbReference>
<keyword evidence="3 6" id="KW-0812">Transmembrane</keyword>
<dbReference type="InterPro" id="IPR001851">
    <property type="entry name" value="ABC_transp_permease"/>
</dbReference>
<protein>
    <submittedName>
        <fullName evidence="7">Branched-chain amino acid ABC transporter permease</fullName>
    </submittedName>
</protein>
<evidence type="ECO:0000256" key="2">
    <source>
        <dbReference type="ARBA" id="ARBA00022475"/>
    </source>
</evidence>
<gene>
    <name evidence="7" type="ORF">BMONG18_1454</name>
</gene>
<organism evidence="7 8">
    <name type="scientific">Bifidobacterium mongoliense</name>
    <dbReference type="NCBI Taxonomy" id="518643"/>
    <lineage>
        <taxon>Bacteria</taxon>
        <taxon>Bacillati</taxon>
        <taxon>Actinomycetota</taxon>
        <taxon>Actinomycetes</taxon>
        <taxon>Bifidobacteriales</taxon>
        <taxon>Bifidobacteriaceae</taxon>
        <taxon>Bifidobacterium</taxon>
    </lineage>
</organism>
<feature type="transmembrane region" description="Helical" evidence="6">
    <location>
        <begin position="83"/>
        <end position="102"/>
    </location>
</feature>
<keyword evidence="4 6" id="KW-1133">Transmembrane helix</keyword>
<keyword evidence="5 6" id="KW-0472">Membrane</keyword>
<feature type="transmembrane region" description="Helical" evidence="6">
    <location>
        <begin position="9"/>
        <end position="26"/>
    </location>
</feature>
<evidence type="ECO:0000256" key="5">
    <source>
        <dbReference type="ARBA" id="ARBA00023136"/>
    </source>
</evidence>
<reference evidence="7 8" key="1">
    <citation type="submission" date="2018-07" db="EMBL/GenBank/DDBJ databases">
        <title>The role of parmesan cheese in vectoring bovine microbiota.</title>
        <authorList>
            <person name="Lugli G.A."/>
            <person name="Milani C."/>
        </authorList>
    </citation>
    <scope>NUCLEOTIDE SEQUENCE [LARGE SCALE GENOMIC DNA]</scope>
    <source>
        <strain evidence="7 8">BMONG18</strain>
    </source>
</reference>
<evidence type="ECO:0000313" key="8">
    <source>
        <dbReference type="Proteomes" id="UP000285266"/>
    </source>
</evidence>
<proteinExistence type="predicted"/>
<dbReference type="Proteomes" id="UP000285266">
    <property type="component" value="Unassembled WGS sequence"/>
</dbReference>
<evidence type="ECO:0000256" key="3">
    <source>
        <dbReference type="ARBA" id="ARBA00022692"/>
    </source>
</evidence>
<feature type="transmembrane region" description="Helical" evidence="6">
    <location>
        <begin position="236"/>
        <end position="255"/>
    </location>
</feature>
<dbReference type="Pfam" id="PF02653">
    <property type="entry name" value="BPD_transp_2"/>
    <property type="match status" value="1"/>
</dbReference>
<sequence>MIISSIGQGMLWSILGLGIFMTYRILGFPDMTTEGSFPLGGAVCVAAITQGVNPLLATLLGIGAGMCAGLVTGLLYTKGRIPVVLAGILVMSALNSVMLFVMRSPNLSLLNQPRLADVFREVTLPDHYDTVFIGLVAVVVVVSLMAFFFNTEFGQAYIATGDNVAMARSLGIRTDRMTIVGLVLSNGLIALSGALIAQNDGYADVSKGIGTIVIGLSSIIIGEVLYGELTFFQRMLATVVGSIIYQLLILLVIRLGFDTTYLKFFSAVVLSACMLIPQLRKSLKLTTGFERGGGAAARQEAAL</sequence>
<dbReference type="GO" id="GO:0022857">
    <property type="term" value="F:transmembrane transporter activity"/>
    <property type="evidence" value="ECO:0007669"/>
    <property type="project" value="InterPro"/>
</dbReference>
<feature type="transmembrane region" description="Helical" evidence="6">
    <location>
        <begin position="177"/>
        <end position="197"/>
    </location>
</feature>
<dbReference type="CDD" id="cd06574">
    <property type="entry name" value="TM_PBP1_branched-chain-AA_like"/>
    <property type="match status" value="1"/>
</dbReference>
<feature type="transmembrane region" description="Helical" evidence="6">
    <location>
        <begin position="209"/>
        <end position="229"/>
    </location>
</feature>
<evidence type="ECO:0000256" key="1">
    <source>
        <dbReference type="ARBA" id="ARBA00004651"/>
    </source>
</evidence>
<evidence type="ECO:0000256" key="4">
    <source>
        <dbReference type="ARBA" id="ARBA00022989"/>
    </source>
</evidence>
<feature type="transmembrane region" description="Helical" evidence="6">
    <location>
        <begin position="131"/>
        <end position="149"/>
    </location>
</feature>
<dbReference type="EMBL" id="QRAJ01000010">
    <property type="protein sequence ID" value="ROT86403.1"/>
    <property type="molecule type" value="Genomic_DNA"/>
</dbReference>